<accession>B9LNB6</accession>
<proteinExistence type="predicted"/>
<feature type="domain" description="UPF0033" evidence="2">
    <location>
        <begin position="50"/>
        <end position="115"/>
    </location>
</feature>
<feature type="region of interest" description="Disordered" evidence="1">
    <location>
        <begin position="1"/>
        <end position="26"/>
    </location>
</feature>
<name>B9LNB6_HALLT</name>
<dbReference type="Proteomes" id="UP000000740">
    <property type="component" value="Chromosome 1"/>
</dbReference>
<evidence type="ECO:0000259" key="2">
    <source>
        <dbReference type="Pfam" id="PF01206"/>
    </source>
</evidence>
<protein>
    <submittedName>
        <fullName evidence="3">SirA family protein</fullName>
    </submittedName>
</protein>
<organism evidence="3 4">
    <name type="scientific">Halorubrum lacusprofundi (strain ATCC 49239 / DSM 5036 / JCM 8891 / ACAM 34)</name>
    <dbReference type="NCBI Taxonomy" id="416348"/>
    <lineage>
        <taxon>Archaea</taxon>
        <taxon>Methanobacteriati</taxon>
        <taxon>Methanobacteriota</taxon>
        <taxon>Stenosarchaea group</taxon>
        <taxon>Halobacteria</taxon>
        <taxon>Halobacteriales</taxon>
        <taxon>Haloferacaceae</taxon>
        <taxon>Halorubrum</taxon>
    </lineage>
</organism>
<evidence type="ECO:0000313" key="3">
    <source>
        <dbReference type="EMBL" id="ACM56854.1"/>
    </source>
</evidence>
<dbReference type="Pfam" id="PF01206">
    <property type="entry name" value="TusA"/>
    <property type="match status" value="1"/>
</dbReference>
<keyword evidence="4" id="KW-1185">Reference proteome</keyword>
<dbReference type="CDD" id="cd00291">
    <property type="entry name" value="SirA_YedF_YeeD"/>
    <property type="match status" value="1"/>
</dbReference>
<dbReference type="HOGENOM" id="CLU_165255_0_0_2"/>
<dbReference type="Gene3D" id="3.30.110.40">
    <property type="entry name" value="TusA-like domain"/>
    <property type="match status" value="1"/>
</dbReference>
<dbReference type="KEGG" id="hla:Hlac_1262"/>
<dbReference type="InterPro" id="IPR036868">
    <property type="entry name" value="TusA-like_sf"/>
</dbReference>
<reference evidence="3 4" key="1">
    <citation type="journal article" date="2016" name="Stand. Genomic Sci.">
        <title>Complete genome sequence of the Antarctic Halorubrum lacusprofundi type strain ACAM 34.</title>
        <authorList>
            <person name="Anderson I.J."/>
            <person name="DasSarma P."/>
            <person name="Lucas S."/>
            <person name="Copeland A."/>
            <person name="Lapidus A."/>
            <person name="Del Rio T.G."/>
            <person name="Tice H."/>
            <person name="Dalin E."/>
            <person name="Bruce D.C."/>
            <person name="Goodwin L."/>
            <person name="Pitluck S."/>
            <person name="Sims D."/>
            <person name="Brettin T.S."/>
            <person name="Detter J.C."/>
            <person name="Han C.S."/>
            <person name="Larimer F."/>
            <person name="Hauser L."/>
            <person name="Land M."/>
            <person name="Ivanova N."/>
            <person name="Richardson P."/>
            <person name="Cavicchioli R."/>
            <person name="DasSarma S."/>
            <person name="Woese C.R."/>
            <person name="Kyrpides N.C."/>
        </authorList>
    </citation>
    <scope>NUCLEOTIDE SEQUENCE [LARGE SCALE GENOMIC DNA]</scope>
    <source>
        <strain evidence="4">ATCC 49239 / DSM 5036 / JCM 8891 / ACAM 34</strain>
    </source>
</reference>
<sequence>MSAGHESRYPVTDVPVPMSQPSWDDVVEMPDELDDETAEALLADATEVQDMTGEVCPYPQVEAKKGIAGLDAGDVLVQKTDHVPSTENVPKAVGDDATAKVWKSGDGRYRIFLRKE</sequence>
<evidence type="ECO:0000313" key="4">
    <source>
        <dbReference type="Proteomes" id="UP000000740"/>
    </source>
</evidence>
<evidence type="ECO:0000256" key="1">
    <source>
        <dbReference type="SAM" id="MobiDB-lite"/>
    </source>
</evidence>
<dbReference type="AlphaFoldDB" id="B9LNB6"/>
<dbReference type="EMBL" id="CP001365">
    <property type="protein sequence ID" value="ACM56854.1"/>
    <property type="molecule type" value="Genomic_DNA"/>
</dbReference>
<dbReference type="InterPro" id="IPR001455">
    <property type="entry name" value="TusA-like"/>
</dbReference>
<dbReference type="eggNOG" id="arCOG02062">
    <property type="taxonomic scope" value="Archaea"/>
</dbReference>
<dbReference type="SUPFAM" id="SSF64307">
    <property type="entry name" value="SirA-like"/>
    <property type="match status" value="1"/>
</dbReference>
<gene>
    <name evidence="3" type="ordered locus">Hlac_1262</name>
</gene>